<proteinExistence type="predicted"/>
<keyword evidence="2" id="KW-0472">Membrane</keyword>
<reference evidence="3 4" key="1">
    <citation type="submission" date="2019-04" db="EMBL/GenBank/DDBJ databases">
        <title>Azoarcus nasutitermitis sp. nov. isolated from termite nest.</title>
        <authorList>
            <person name="Lin S.-Y."/>
            <person name="Hameed A."/>
            <person name="Hsu Y.-H."/>
            <person name="Young C.-C."/>
        </authorList>
    </citation>
    <scope>NUCLEOTIDE SEQUENCE [LARGE SCALE GENOMIC DNA]</scope>
    <source>
        <strain evidence="3 4">CC-YHH838</strain>
    </source>
</reference>
<sequence>MRKAVFLFLLLLGIGIGFLSVRDEEWGPRIVMMFVGALFGGAIGGGLSGIGSRQRGRLPLRSEEEENPIPGMGYSGRDLAANYWRDKGHPPFMKPPEPDPTHGSRMFDPDKLQ</sequence>
<feature type="region of interest" description="Disordered" evidence="1">
    <location>
        <begin position="47"/>
        <end position="74"/>
    </location>
</feature>
<protein>
    <submittedName>
        <fullName evidence="3">Uncharacterized protein</fullName>
    </submittedName>
</protein>
<keyword evidence="4" id="KW-1185">Reference proteome</keyword>
<evidence type="ECO:0000313" key="3">
    <source>
        <dbReference type="EMBL" id="THF65019.1"/>
    </source>
</evidence>
<dbReference type="AlphaFoldDB" id="A0A4V3WBY7"/>
<feature type="region of interest" description="Disordered" evidence="1">
    <location>
        <begin position="86"/>
        <end position="113"/>
    </location>
</feature>
<keyword evidence="2" id="KW-1133">Transmembrane helix</keyword>
<organism evidence="3 4">
    <name type="scientific">Pseudothauera nasutitermitis</name>
    <dbReference type="NCBI Taxonomy" id="2565930"/>
    <lineage>
        <taxon>Bacteria</taxon>
        <taxon>Pseudomonadati</taxon>
        <taxon>Pseudomonadota</taxon>
        <taxon>Betaproteobacteria</taxon>
        <taxon>Rhodocyclales</taxon>
        <taxon>Zoogloeaceae</taxon>
        <taxon>Pseudothauera</taxon>
    </lineage>
</organism>
<accession>A0A4V3WBY7</accession>
<keyword evidence="2" id="KW-0812">Transmembrane</keyword>
<feature type="compositionally biased region" description="Basic and acidic residues" evidence="1">
    <location>
        <begin position="96"/>
        <end position="113"/>
    </location>
</feature>
<dbReference type="OrthoDB" id="8812512at2"/>
<dbReference type="Proteomes" id="UP000308430">
    <property type="component" value="Unassembled WGS sequence"/>
</dbReference>
<feature type="transmembrane region" description="Helical" evidence="2">
    <location>
        <begin position="30"/>
        <end position="51"/>
    </location>
</feature>
<comment type="caution">
    <text evidence="3">The sequence shown here is derived from an EMBL/GenBank/DDBJ whole genome shotgun (WGS) entry which is preliminary data.</text>
</comment>
<name>A0A4V3WBY7_9RHOO</name>
<evidence type="ECO:0000256" key="2">
    <source>
        <dbReference type="SAM" id="Phobius"/>
    </source>
</evidence>
<dbReference type="EMBL" id="SSOC01000004">
    <property type="protein sequence ID" value="THF65019.1"/>
    <property type="molecule type" value="Genomic_DNA"/>
</dbReference>
<evidence type="ECO:0000313" key="4">
    <source>
        <dbReference type="Proteomes" id="UP000308430"/>
    </source>
</evidence>
<evidence type="ECO:0000256" key="1">
    <source>
        <dbReference type="SAM" id="MobiDB-lite"/>
    </source>
</evidence>
<gene>
    <name evidence="3" type="ORF">E6C76_12930</name>
</gene>